<dbReference type="NCBIfam" id="TIGR00254">
    <property type="entry name" value="GGDEF"/>
    <property type="match status" value="1"/>
</dbReference>
<proteinExistence type="predicted"/>
<dbReference type="Gene3D" id="3.30.70.270">
    <property type="match status" value="1"/>
</dbReference>
<dbReference type="CDD" id="cd01949">
    <property type="entry name" value="GGDEF"/>
    <property type="match status" value="1"/>
</dbReference>
<feature type="transmembrane region" description="Helical" evidence="1">
    <location>
        <begin position="16"/>
        <end position="38"/>
    </location>
</feature>
<dbReference type="InterPro" id="IPR050469">
    <property type="entry name" value="Diguanylate_Cyclase"/>
</dbReference>
<keyword evidence="1" id="KW-1133">Transmembrane helix</keyword>
<keyword evidence="1" id="KW-0472">Membrane</keyword>
<evidence type="ECO:0000313" key="3">
    <source>
        <dbReference type="EMBL" id="MDJ1180354.1"/>
    </source>
</evidence>
<dbReference type="PROSITE" id="PS50887">
    <property type="entry name" value="GGDEF"/>
    <property type="match status" value="1"/>
</dbReference>
<sequence length="744" mass="84854">MANRLFHHPKTVPLPIYILVPVLLPILVAMSVTGWLSLRRNHQLVQHLSRQWMEEVGDRVKTKLSQDLAFPQELLNSYENFPLEGRDGAIAFSHQNCFWPFLNSFPSLQSISFGLEDSGELIAVHRTEDGELICALANGETNNQLSTYRLGDRGEVKELLDSSVSSYDARKNLWYQNSIIDAQVTLDITRLPSLSHPSIELQLIQPFYYPNQELIGVGKIDFTLDSFQEYLQNINLDFSAEIIVFDRQINPFIYSDNTSRTKNIIEIDLLPKIQQKLIAQNSEIIQIFSHNKQKYWTLSIAYNLPGDRQWWISIIVPEKQVFQAVEINFRNQLLLNLGAVSISIALGSFFLHKISSVLNQLSQNAQQVIEGNLSLENFPHSLVYPLQGLIDRLEKLIQYWCQLVQSIGHENERLLDKVESGTNLLIEAVEKADKANLKLQQSQSLLESIINSSMDGIMAFQSLRDPQGRIIDFEWIVSNQVAAYFFEINTVNLVGKNWLQEINSPNLRSLFDHYVSVVETGHSLELEFPYDRQDQRAWFHVIAVKLGDGLSVNFRDITDRKKSVFELRKMLDEVHKIANTDGLTKVANRRQFDECLYQEWLRLKRDRLPLSIVLCDVDYFKFYNDTYGHQAGDDCLIQVASAIQHSVRRSSDVVARYGGEEFVVLLPNTSEEGAKVVAQLIQSKINDLQIPHKTSKVAATVTMSLGIATLVPTSELSKESLIALADEALYEAKKQGRNRFVVKS</sequence>
<dbReference type="Pfam" id="PF00990">
    <property type="entry name" value="GGDEF"/>
    <property type="match status" value="1"/>
</dbReference>
<comment type="caution">
    <text evidence="3">The sequence shown here is derived from an EMBL/GenBank/DDBJ whole genome shotgun (WGS) entry which is preliminary data.</text>
</comment>
<keyword evidence="3" id="KW-0548">Nucleotidyltransferase</keyword>
<dbReference type="InterPro" id="IPR029787">
    <property type="entry name" value="Nucleotide_cyclase"/>
</dbReference>
<organism evidence="3 4">
    <name type="scientific">Roseofilum halophilum BLCC-M91</name>
    <dbReference type="NCBI Taxonomy" id="3022259"/>
    <lineage>
        <taxon>Bacteria</taxon>
        <taxon>Bacillati</taxon>
        <taxon>Cyanobacteriota</taxon>
        <taxon>Cyanophyceae</taxon>
        <taxon>Desertifilales</taxon>
        <taxon>Desertifilaceae</taxon>
        <taxon>Roseofilum</taxon>
        <taxon>Roseofilum halophilum</taxon>
    </lineage>
</organism>
<dbReference type="SMART" id="SM00267">
    <property type="entry name" value="GGDEF"/>
    <property type="match status" value="1"/>
</dbReference>
<dbReference type="RefSeq" id="WP_283763656.1">
    <property type="nucleotide sequence ID" value="NZ_JAQPOK010000118.1"/>
</dbReference>
<evidence type="ECO:0000313" key="4">
    <source>
        <dbReference type="Proteomes" id="UP001231370"/>
    </source>
</evidence>
<dbReference type="PANTHER" id="PTHR45138">
    <property type="entry name" value="REGULATORY COMPONENTS OF SENSORY TRANSDUCTION SYSTEM"/>
    <property type="match status" value="1"/>
</dbReference>
<accession>A0ABT7BMC8</accession>
<dbReference type="InterPro" id="IPR035965">
    <property type="entry name" value="PAS-like_dom_sf"/>
</dbReference>
<evidence type="ECO:0000259" key="2">
    <source>
        <dbReference type="PROSITE" id="PS50887"/>
    </source>
</evidence>
<dbReference type="InterPro" id="IPR043128">
    <property type="entry name" value="Rev_trsase/Diguanyl_cyclase"/>
</dbReference>
<evidence type="ECO:0000256" key="1">
    <source>
        <dbReference type="SAM" id="Phobius"/>
    </source>
</evidence>
<gene>
    <name evidence="3" type="ORF">PJF56_15930</name>
</gene>
<dbReference type="GO" id="GO:0052621">
    <property type="term" value="F:diguanylate cyclase activity"/>
    <property type="evidence" value="ECO:0007669"/>
    <property type="project" value="UniProtKB-EC"/>
</dbReference>
<dbReference type="Gene3D" id="3.30.450.20">
    <property type="entry name" value="PAS domain"/>
    <property type="match status" value="2"/>
</dbReference>
<name>A0ABT7BMC8_9CYAN</name>
<keyword evidence="3" id="KW-0808">Transferase</keyword>
<dbReference type="Proteomes" id="UP001231370">
    <property type="component" value="Unassembled WGS sequence"/>
</dbReference>
<keyword evidence="1" id="KW-0812">Transmembrane</keyword>
<dbReference type="SUPFAM" id="SSF55785">
    <property type="entry name" value="PYP-like sensor domain (PAS domain)"/>
    <property type="match status" value="1"/>
</dbReference>
<keyword evidence="4" id="KW-1185">Reference proteome</keyword>
<dbReference type="EC" id="2.7.7.65" evidence="3"/>
<dbReference type="InterPro" id="IPR000160">
    <property type="entry name" value="GGDEF_dom"/>
</dbReference>
<dbReference type="PANTHER" id="PTHR45138:SF9">
    <property type="entry name" value="DIGUANYLATE CYCLASE DGCM-RELATED"/>
    <property type="match status" value="1"/>
</dbReference>
<dbReference type="SUPFAM" id="SSF55073">
    <property type="entry name" value="Nucleotide cyclase"/>
    <property type="match status" value="1"/>
</dbReference>
<protein>
    <submittedName>
        <fullName evidence="3">Diguanylate cyclase</fullName>
        <ecNumber evidence="3">2.7.7.65</ecNumber>
    </submittedName>
</protein>
<dbReference type="EMBL" id="JAQPOK010000118">
    <property type="protein sequence ID" value="MDJ1180354.1"/>
    <property type="molecule type" value="Genomic_DNA"/>
</dbReference>
<feature type="domain" description="GGDEF" evidence="2">
    <location>
        <begin position="608"/>
        <end position="744"/>
    </location>
</feature>
<reference evidence="3 4" key="1">
    <citation type="submission" date="2023-01" db="EMBL/GenBank/DDBJ databases">
        <title>Novel diversity within Roseofilum (Cyanobacteria; Desertifilaceae) from marine benthic mats with descriptions of four novel species.</title>
        <authorList>
            <person name="Wang Y."/>
            <person name="Berthold D.E."/>
            <person name="Hu J."/>
            <person name="Lefler F.W."/>
            <person name="Laughinghouse H.D. IV."/>
        </authorList>
    </citation>
    <scope>NUCLEOTIDE SEQUENCE [LARGE SCALE GENOMIC DNA]</scope>
    <source>
        <strain evidence="3 4">BLCC-M91</strain>
    </source>
</reference>